<organism evidence="1">
    <name type="scientific">uncultured marine phage</name>
    <dbReference type="NCBI Taxonomy" id="707152"/>
    <lineage>
        <taxon>Viruses</taxon>
        <taxon>environmental samples</taxon>
    </lineage>
</organism>
<dbReference type="EMBL" id="OU342829">
    <property type="protein sequence ID" value="CAG7580273.1"/>
    <property type="molecule type" value="Genomic_DNA"/>
</dbReference>
<sequence length="70" mass="8334">MIMINKTVKKIKNGKTTYHIRERVSGDESKFYIIRKSTNKFMLKRPIYLDNKYHDSLESALEVVNKDINK</sequence>
<reference evidence="1" key="1">
    <citation type="submission" date="2021-06" db="EMBL/GenBank/DDBJ databases">
        <authorList>
            <person name="Gannon L."/>
            <person name="Redgwell R T."/>
            <person name="Michniewski S."/>
            <person name="Harrison D C."/>
            <person name="Millard A."/>
        </authorList>
    </citation>
    <scope>NUCLEOTIDE SEQUENCE</scope>
</reference>
<protein>
    <submittedName>
        <fullName evidence="1">Uncharacterized protein</fullName>
    </submittedName>
</protein>
<evidence type="ECO:0000313" key="1">
    <source>
        <dbReference type="EMBL" id="CAG7580273.1"/>
    </source>
</evidence>
<name>A0A8D9C8R5_9VIRU</name>
<gene>
    <name evidence="1" type="ORF">SLAVMIC_00333</name>
</gene>
<proteinExistence type="predicted"/>
<accession>A0A8D9C8R5</accession>